<dbReference type="InterPro" id="IPR006283">
    <property type="entry name" value="ThiL-like"/>
</dbReference>
<evidence type="ECO:0000259" key="3">
    <source>
        <dbReference type="Pfam" id="PF00586"/>
    </source>
</evidence>
<dbReference type="Gene3D" id="3.90.650.10">
    <property type="entry name" value="PurM-like C-terminal domain"/>
    <property type="match status" value="1"/>
</dbReference>
<comment type="catalytic activity">
    <reaction evidence="2">
        <text>thiamine phosphate + ATP = thiamine diphosphate + ADP</text>
        <dbReference type="Rhea" id="RHEA:15913"/>
        <dbReference type="ChEBI" id="CHEBI:30616"/>
        <dbReference type="ChEBI" id="CHEBI:37575"/>
        <dbReference type="ChEBI" id="CHEBI:58937"/>
        <dbReference type="ChEBI" id="CHEBI:456216"/>
        <dbReference type="EC" id="2.7.4.16"/>
    </reaction>
</comment>
<accession>A0A6S6S5J1</accession>
<feature type="binding site" evidence="2">
    <location>
        <position position="235"/>
    </location>
    <ligand>
        <name>substrate</name>
    </ligand>
</feature>
<dbReference type="GO" id="GO:0005524">
    <property type="term" value="F:ATP binding"/>
    <property type="evidence" value="ECO:0007669"/>
    <property type="project" value="UniProtKB-UniRule"/>
</dbReference>
<evidence type="ECO:0000256" key="1">
    <source>
        <dbReference type="ARBA" id="ARBA00022977"/>
    </source>
</evidence>
<feature type="binding site" evidence="2">
    <location>
        <position position="70"/>
    </location>
    <ligand>
        <name>Mg(2+)</name>
        <dbReference type="ChEBI" id="CHEBI:18420"/>
        <label>2</label>
    </ligand>
</feature>
<dbReference type="Gene3D" id="3.30.1330.10">
    <property type="entry name" value="PurM-like, N-terminal domain"/>
    <property type="match status" value="1"/>
</dbReference>
<protein>
    <recommendedName>
        <fullName evidence="2">Thiamine-monophosphate kinase</fullName>
        <shortName evidence="2">TMP kinase</shortName>
        <shortName evidence="2">Thiamine-phosphate kinase</shortName>
        <ecNumber evidence="2">2.7.4.16</ecNumber>
    </recommendedName>
</protein>
<feature type="binding site" evidence="2">
    <location>
        <begin position="117"/>
        <end position="118"/>
    </location>
    <ligand>
        <name>ATP</name>
        <dbReference type="ChEBI" id="CHEBI:30616"/>
    </ligand>
</feature>
<feature type="binding site" evidence="2">
    <location>
        <position position="39"/>
    </location>
    <ligand>
        <name>Mg(2+)</name>
        <dbReference type="ChEBI" id="CHEBI:18420"/>
        <label>4</label>
    </ligand>
</feature>
<dbReference type="EC" id="2.7.4.16" evidence="2"/>
<dbReference type="PANTHER" id="PTHR30270:SF0">
    <property type="entry name" value="THIAMINE-MONOPHOSPHATE KINASE"/>
    <property type="match status" value="1"/>
</dbReference>
<dbReference type="PANTHER" id="PTHR30270">
    <property type="entry name" value="THIAMINE-MONOPHOSPHATE KINASE"/>
    <property type="match status" value="1"/>
</dbReference>
<dbReference type="UniPathway" id="UPA00060">
    <property type="reaction ID" value="UER00142"/>
</dbReference>
<dbReference type="InterPro" id="IPR036676">
    <property type="entry name" value="PurM-like_C_sf"/>
</dbReference>
<proteinExistence type="inferred from homology"/>
<dbReference type="AlphaFoldDB" id="A0A6S6S5J1"/>
<keyword evidence="2" id="KW-0479">Metal-binding</keyword>
<evidence type="ECO:0000256" key="2">
    <source>
        <dbReference type="HAMAP-Rule" id="MF_02128"/>
    </source>
</evidence>
<keyword evidence="2 4" id="KW-0418">Kinase</keyword>
<sequence length="282" mass="32122">MEVVFLRAKVFNKESFFISQIENKHIGDDGVIIGDNVYSKDLFCEGIHFKRSWMSLRDIASKSMLVNISDAIAMNATPKYALLGLKIPKNFNKNDLEELWAGFSTTSQKYSIEIIGGDTIVGNTLDISITIISTSKSPIYRDNIKQGQLLAYTGTLGSVQKDLKRLFQNKEISKTSKFITPILRQEFMQKASKYISSCMDISDGLCHELQRLSKANKISYKFIKNLNNNTLSSGEEYELVFSFDKKYLKIIKNISKKTKTPITIFAKAKRGSYKHKFKNHHI</sequence>
<comment type="miscellaneous">
    <text evidence="2">Reaction mechanism of ThiL seems to utilize a direct, inline transfer of the gamma-phosphate of ATP to TMP rather than a phosphorylated enzyme intermediate.</text>
</comment>
<dbReference type="PIRSF" id="PIRSF005303">
    <property type="entry name" value="Thiam_monoph_kin"/>
    <property type="match status" value="1"/>
</dbReference>
<dbReference type="InterPro" id="IPR036921">
    <property type="entry name" value="PurM-like_N_sf"/>
</dbReference>
<feature type="binding site" evidence="2">
    <location>
        <position position="273"/>
    </location>
    <ligand>
        <name>substrate</name>
    </ligand>
</feature>
<feature type="binding site" evidence="2">
    <location>
        <position position="70"/>
    </location>
    <ligand>
        <name>Mg(2+)</name>
        <dbReference type="ChEBI" id="CHEBI:18420"/>
        <label>3</label>
    </ligand>
</feature>
<dbReference type="NCBIfam" id="NF004354">
    <property type="entry name" value="PRK05731.2-3"/>
    <property type="match status" value="1"/>
</dbReference>
<comment type="function">
    <text evidence="2">Catalyzes the ATP-dependent phosphorylation of thiamine-monophosphate (TMP) to form thiamine-pyrophosphate (TPP), the active form of vitamin B1.</text>
</comment>
<keyword evidence="2" id="KW-0067">ATP-binding</keyword>
<evidence type="ECO:0000313" key="4">
    <source>
        <dbReference type="EMBL" id="CAA6800181.1"/>
    </source>
</evidence>
<feature type="binding site" evidence="2">
    <location>
        <position position="118"/>
    </location>
    <ligand>
        <name>Mg(2+)</name>
        <dbReference type="ChEBI" id="CHEBI:18420"/>
        <label>1</label>
    </ligand>
</feature>
<comment type="caution">
    <text evidence="2">Lacks conserved residue(s) required for the propagation of feature annotation.</text>
</comment>
<dbReference type="GO" id="GO:0009228">
    <property type="term" value="P:thiamine biosynthetic process"/>
    <property type="evidence" value="ECO:0007669"/>
    <property type="project" value="UniProtKB-KW"/>
</dbReference>
<dbReference type="GO" id="GO:0000287">
    <property type="term" value="F:magnesium ion binding"/>
    <property type="evidence" value="ECO:0007669"/>
    <property type="project" value="UniProtKB-UniRule"/>
</dbReference>
<dbReference type="SUPFAM" id="SSF56042">
    <property type="entry name" value="PurM C-terminal domain-like"/>
    <property type="match status" value="1"/>
</dbReference>
<dbReference type="HAMAP" id="MF_02128">
    <property type="entry name" value="TMP_kinase"/>
    <property type="match status" value="1"/>
</dbReference>
<feature type="binding site" evidence="2">
    <location>
        <position position="70"/>
    </location>
    <ligand>
        <name>Mg(2+)</name>
        <dbReference type="ChEBI" id="CHEBI:18420"/>
        <label>4</label>
    </ligand>
</feature>
<keyword evidence="1 2" id="KW-0784">Thiamine biosynthesis</keyword>
<dbReference type="GO" id="GO:0009030">
    <property type="term" value="F:thiamine-phosphate kinase activity"/>
    <property type="evidence" value="ECO:0007669"/>
    <property type="project" value="UniProtKB-UniRule"/>
</dbReference>
<keyword evidence="2" id="KW-0460">Magnesium</keyword>
<gene>
    <name evidence="2" type="primary">thiL</name>
    <name evidence="4" type="ORF">HELGO_WM10655</name>
</gene>
<feature type="binding site" evidence="2">
    <location>
        <position position="29"/>
    </location>
    <ligand>
        <name>Mg(2+)</name>
        <dbReference type="ChEBI" id="CHEBI:18420"/>
        <label>3</label>
    </ligand>
</feature>
<feature type="binding site" evidence="2">
    <location>
        <position position="203"/>
    </location>
    <ligand>
        <name>Mg(2+)</name>
        <dbReference type="ChEBI" id="CHEBI:18420"/>
        <label>5</label>
    </ligand>
</feature>
<dbReference type="GO" id="GO:0009229">
    <property type="term" value="P:thiamine diphosphate biosynthetic process"/>
    <property type="evidence" value="ECO:0007669"/>
    <property type="project" value="UniProtKB-UniRule"/>
</dbReference>
<name>A0A6S6S5J1_9BACT</name>
<feature type="binding site" evidence="2">
    <location>
        <position position="48"/>
    </location>
    <ligand>
        <name>substrate</name>
    </ligand>
</feature>
<feature type="binding site" evidence="2">
    <location>
        <position position="141"/>
    </location>
    <ligand>
        <name>ATP</name>
        <dbReference type="ChEBI" id="CHEBI:30616"/>
    </ligand>
</feature>
<feature type="binding site" evidence="2">
    <location>
        <position position="41"/>
    </location>
    <ligand>
        <name>Mg(2+)</name>
        <dbReference type="ChEBI" id="CHEBI:18420"/>
        <label>1</label>
    </ligand>
</feature>
<keyword evidence="2 4" id="KW-0808">Transferase</keyword>
<feature type="binding site" evidence="2">
    <location>
        <position position="200"/>
    </location>
    <ligand>
        <name>Mg(2+)</name>
        <dbReference type="ChEBI" id="CHEBI:18420"/>
        <label>3</label>
    </ligand>
</feature>
<organism evidence="4">
    <name type="scientific">uncultured Campylobacterales bacterium</name>
    <dbReference type="NCBI Taxonomy" id="352960"/>
    <lineage>
        <taxon>Bacteria</taxon>
        <taxon>Pseudomonadati</taxon>
        <taxon>Campylobacterota</taxon>
        <taxon>Epsilonproteobacteria</taxon>
        <taxon>Campylobacterales</taxon>
        <taxon>environmental samples</taxon>
    </lineage>
</organism>
<feature type="binding site" evidence="2">
    <location>
        <position position="29"/>
    </location>
    <ligand>
        <name>Mg(2+)</name>
        <dbReference type="ChEBI" id="CHEBI:18420"/>
        <label>4</label>
    </ligand>
</feature>
<feature type="binding site" evidence="2">
    <location>
        <position position="41"/>
    </location>
    <ligand>
        <name>Mg(2+)</name>
        <dbReference type="ChEBI" id="CHEBI:18420"/>
        <label>2</label>
    </ligand>
</feature>
<reference evidence="4" key="1">
    <citation type="submission" date="2020-01" db="EMBL/GenBank/DDBJ databases">
        <authorList>
            <person name="Meier V. D."/>
            <person name="Meier V D."/>
        </authorList>
    </citation>
    <scope>NUCLEOTIDE SEQUENCE</scope>
    <source>
        <strain evidence="4">HLG_WM_MAG_12</strain>
    </source>
</reference>
<dbReference type="InterPro" id="IPR016188">
    <property type="entry name" value="PurM-like_N"/>
</dbReference>
<keyword evidence="2" id="KW-0547">Nucleotide-binding</keyword>
<dbReference type="SUPFAM" id="SSF55326">
    <property type="entry name" value="PurM N-terminal domain-like"/>
    <property type="match status" value="1"/>
</dbReference>
<comment type="similarity">
    <text evidence="2">Belongs to the thiamine-monophosphate kinase family.</text>
</comment>
<dbReference type="EMBL" id="CACVAW010000002">
    <property type="protein sequence ID" value="CAA6800181.1"/>
    <property type="molecule type" value="Genomic_DNA"/>
</dbReference>
<dbReference type="Pfam" id="PF00586">
    <property type="entry name" value="AIRS"/>
    <property type="match status" value="1"/>
</dbReference>
<feature type="domain" description="PurM-like N-terminal" evidence="3">
    <location>
        <begin position="28"/>
        <end position="132"/>
    </location>
</feature>
<feature type="binding site" evidence="2">
    <location>
        <position position="202"/>
    </location>
    <ligand>
        <name>ATP</name>
        <dbReference type="ChEBI" id="CHEBI:30616"/>
    </ligand>
</feature>
<comment type="pathway">
    <text evidence="2">Cofactor biosynthesis; thiamine diphosphate biosynthesis; thiamine diphosphate from thiamine phosphate: step 1/1.</text>
</comment>
<dbReference type="CDD" id="cd02194">
    <property type="entry name" value="ThiL"/>
    <property type="match status" value="1"/>
</dbReference>